<organism evidence="2 3">
    <name type="scientific">Ramlibacter aurantiacus</name>
    <dbReference type="NCBI Taxonomy" id="2801330"/>
    <lineage>
        <taxon>Bacteria</taxon>
        <taxon>Pseudomonadati</taxon>
        <taxon>Pseudomonadota</taxon>
        <taxon>Betaproteobacteria</taxon>
        <taxon>Burkholderiales</taxon>
        <taxon>Comamonadaceae</taxon>
        <taxon>Ramlibacter</taxon>
    </lineage>
</organism>
<dbReference type="CDD" id="cd01066">
    <property type="entry name" value="APP_MetAP"/>
    <property type="match status" value="1"/>
</dbReference>
<name>A0A937D5F6_9BURK</name>
<evidence type="ECO:0000259" key="1">
    <source>
        <dbReference type="Pfam" id="PF00557"/>
    </source>
</evidence>
<proteinExistence type="predicted"/>
<dbReference type="AlphaFoldDB" id="A0A937D5F6"/>
<reference evidence="2" key="1">
    <citation type="submission" date="2021-01" db="EMBL/GenBank/DDBJ databases">
        <title>Ramlibacter sp. strain AW1 16S ribosomal RNA gene Genome sequencing and assembly.</title>
        <authorList>
            <person name="Kang M."/>
        </authorList>
    </citation>
    <scope>NUCLEOTIDE SEQUENCE</scope>
    <source>
        <strain evidence="2">AW1</strain>
    </source>
</reference>
<evidence type="ECO:0000313" key="3">
    <source>
        <dbReference type="Proteomes" id="UP000613011"/>
    </source>
</evidence>
<keyword evidence="2" id="KW-0645">Protease</keyword>
<dbReference type="PANTHER" id="PTHR46112:SF3">
    <property type="entry name" value="AMINOPEPTIDASE YPDF"/>
    <property type="match status" value="1"/>
</dbReference>
<dbReference type="SUPFAM" id="SSF53092">
    <property type="entry name" value="Creatinase/prolidase N-terminal domain"/>
    <property type="match status" value="1"/>
</dbReference>
<keyword evidence="2" id="KW-0378">Hydrolase</keyword>
<evidence type="ECO:0000313" key="2">
    <source>
        <dbReference type="EMBL" id="MBL0422660.1"/>
    </source>
</evidence>
<dbReference type="Pfam" id="PF00557">
    <property type="entry name" value="Peptidase_M24"/>
    <property type="match status" value="1"/>
</dbReference>
<protein>
    <submittedName>
        <fullName evidence="2">Aminopeptidase P family protein</fullName>
    </submittedName>
</protein>
<sequence length="371" mass="39904">MDVGRRLAEEREQRLRTAMQQAGLQALVVAGDAWRSDYLRYAVDLTPMEGLAVALVVPGAATRVFVEHPAEARRIAAELPGCSVGWHADPQRSALEAVAALAFERVGLAPAPAAPALLARSLGAQAPLATRLMDELMVRKSPLEADAVARATALADEGYDVFRRAAVPGKREFELIAELEAWFRSRGCAENFMIMGSGGTEVRTMRPPGDRVLQPGDLVTTELTPCVDGYYAQICRTRVIGEPTAVQRAAYAVFEQALDAGIAAVRPGATHGDVARAQNDVFRAHGLGEYVTSQYTRVRGHGMGLFVDGVHVLEDVPLVLEPDMTLIVHPNTYHPQAGYIVLGDTVRVTADGCQVLTRTTRSLAQLSRGGS</sequence>
<dbReference type="SUPFAM" id="SSF55920">
    <property type="entry name" value="Creatinase/aminopeptidase"/>
    <property type="match status" value="1"/>
</dbReference>
<comment type="caution">
    <text evidence="2">The sequence shown here is derived from an EMBL/GenBank/DDBJ whole genome shotgun (WGS) entry which is preliminary data.</text>
</comment>
<dbReference type="Proteomes" id="UP000613011">
    <property type="component" value="Unassembled WGS sequence"/>
</dbReference>
<keyword evidence="2" id="KW-0031">Aminopeptidase</keyword>
<gene>
    <name evidence="2" type="ORF">JI739_20165</name>
</gene>
<dbReference type="RefSeq" id="WP_201685783.1">
    <property type="nucleotide sequence ID" value="NZ_JAEQNA010000009.1"/>
</dbReference>
<dbReference type="InterPro" id="IPR036005">
    <property type="entry name" value="Creatinase/aminopeptidase-like"/>
</dbReference>
<dbReference type="GO" id="GO:0004177">
    <property type="term" value="F:aminopeptidase activity"/>
    <property type="evidence" value="ECO:0007669"/>
    <property type="project" value="UniProtKB-KW"/>
</dbReference>
<dbReference type="InterPro" id="IPR000994">
    <property type="entry name" value="Pept_M24"/>
</dbReference>
<dbReference type="InterPro" id="IPR029149">
    <property type="entry name" value="Creatin/AminoP/Spt16_N"/>
</dbReference>
<dbReference type="Gene3D" id="3.90.230.10">
    <property type="entry name" value="Creatinase/methionine aminopeptidase superfamily"/>
    <property type="match status" value="1"/>
</dbReference>
<dbReference type="PANTHER" id="PTHR46112">
    <property type="entry name" value="AMINOPEPTIDASE"/>
    <property type="match status" value="1"/>
</dbReference>
<dbReference type="InterPro" id="IPR050659">
    <property type="entry name" value="Peptidase_M24B"/>
</dbReference>
<feature type="domain" description="Peptidase M24" evidence="1">
    <location>
        <begin position="148"/>
        <end position="350"/>
    </location>
</feature>
<accession>A0A937D5F6</accession>
<dbReference type="EMBL" id="JAEQNA010000009">
    <property type="protein sequence ID" value="MBL0422660.1"/>
    <property type="molecule type" value="Genomic_DNA"/>
</dbReference>
<keyword evidence="3" id="KW-1185">Reference proteome</keyword>